<feature type="domain" description="Protein kinase" evidence="1">
    <location>
        <begin position="214"/>
        <end position="549"/>
    </location>
</feature>
<dbReference type="RefSeq" id="WP_273580650.1">
    <property type="nucleotide sequence ID" value="NZ_JAQRFO010000042.1"/>
</dbReference>
<dbReference type="Pfam" id="PF13086">
    <property type="entry name" value="AAA_11"/>
    <property type="match status" value="1"/>
</dbReference>
<dbReference type="InterPro" id="IPR045055">
    <property type="entry name" value="DNA2/NAM7-like"/>
</dbReference>
<evidence type="ECO:0000313" key="4">
    <source>
        <dbReference type="Proteomes" id="UP001214757"/>
    </source>
</evidence>
<evidence type="ECO:0000259" key="1">
    <source>
        <dbReference type="PROSITE" id="PS50011"/>
    </source>
</evidence>
<dbReference type="InterPro" id="IPR041677">
    <property type="entry name" value="DNA2/NAM7_AAA_11"/>
</dbReference>
<evidence type="ECO:0000313" key="3">
    <source>
        <dbReference type="EMBL" id="MDC9623147.1"/>
    </source>
</evidence>
<proteinExistence type="predicted"/>
<gene>
    <name evidence="3" type="ORF">PSI22_16240</name>
</gene>
<dbReference type="PANTHER" id="PTHR10887">
    <property type="entry name" value="DNA2/NAM7 HELICASE FAMILY"/>
    <property type="match status" value="1"/>
</dbReference>
<name>A0ABT5M6J6_9GAMM</name>
<dbReference type="Pfam" id="PF13087">
    <property type="entry name" value="AAA_12"/>
    <property type="match status" value="1"/>
</dbReference>
<reference evidence="3 4" key="1">
    <citation type="submission" date="2023-02" db="EMBL/GenBank/DDBJ databases">
        <title>Entomopathogenic bacteria.</title>
        <authorList>
            <person name="Machado R.A."/>
        </authorList>
    </citation>
    <scope>NUCLEOTIDE SEQUENCE [LARGE SCALE GENOMIC DNA]</scope>
    <source>
        <strain evidence="3 4">XENO-7</strain>
    </source>
</reference>
<dbReference type="Pfam" id="PF06293">
    <property type="entry name" value="Kdo"/>
    <property type="match status" value="1"/>
</dbReference>
<dbReference type="Pfam" id="PF08378">
    <property type="entry name" value="NERD"/>
    <property type="match status" value="1"/>
</dbReference>
<dbReference type="EMBL" id="JAQRFO010000042">
    <property type="protein sequence ID" value="MDC9623147.1"/>
    <property type="molecule type" value="Genomic_DNA"/>
</dbReference>
<dbReference type="SUPFAM" id="SSF52540">
    <property type="entry name" value="P-loop containing nucleoside triphosphate hydrolases"/>
    <property type="match status" value="1"/>
</dbReference>
<dbReference type="InterPro" id="IPR011528">
    <property type="entry name" value="NERD"/>
</dbReference>
<evidence type="ECO:0000259" key="2">
    <source>
        <dbReference type="PROSITE" id="PS50965"/>
    </source>
</evidence>
<protein>
    <submittedName>
        <fullName evidence="3">AAA domain-containing protein</fullName>
    </submittedName>
</protein>
<dbReference type="Proteomes" id="UP001214757">
    <property type="component" value="Unassembled WGS sequence"/>
</dbReference>
<dbReference type="InterPro" id="IPR000719">
    <property type="entry name" value="Prot_kinase_dom"/>
</dbReference>
<dbReference type="InterPro" id="IPR047187">
    <property type="entry name" value="SF1_C_Upf1"/>
</dbReference>
<dbReference type="PROSITE" id="PS50011">
    <property type="entry name" value="PROTEIN_KINASE_DOM"/>
    <property type="match status" value="1"/>
</dbReference>
<dbReference type="CDD" id="cd18808">
    <property type="entry name" value="SF1_C_Upf1"/>
    <property type="match status" value="1"/>
</dbReference>
<dbReference type="InterPro" id="IPR011009">
    <property type="entry name" value="Kinase-like_dom_sf"/>
</dbReference>
<dbReference type="InterPro" id="IPR041679">
    <property type="entry name" value="DNA2/NAM7-like_C"/>
</dbReference>
<dbReference type="InterPro" id="IPR027417">
    <property type="entry name" value="P-loop_NTPase"/>
</dbReference>
<feature type="domain" description="NERD" evidence="2">
    <location>
        <begin position="10"/>
        <end position="126"/>
    </location>
</feature>
<dbReference type="SUPFAM" id="SSF56112">
    <property type="entry name" value="Protein kinase-like (PK-like)"/>
    <property type="match status" value="2"/>
</dbReference>
<dbReference type="Gene3D" id="1.10.510.10">
    <property type="entry name" value="Transferase(Phosphotransferase) domain 1"/>
    <property type="match status" value="2"/>
</dbReference>
<keyword evidence="4" id="KW-1185">Reference proteome</keyword>
<dbReference type="PROSITE" id="PS50965">
    <property type="entry name" value="NERD"/>
    <property type="match status" value="1"/>
</dbReference>
<organism evidence="3 4">
    <name type="scientific">Xenorhabdus aichiensis</name>
    <dbReference type="NCBI Taxonomy" id="3025874"/>
    <lineage>
        <taxon>Bacteria</taxon>
        <taxon>Pseudomonadati</taxon>
        <taxon>Pseudomonadota</taxon>
        <taxon>Gammaproteobacteria</taxon>
        <taxon>Enterobacterales</taxon>
        <taxon>Morganellaceae</taxon>
        <taxon>Xenorhabdus</taxon>
    </lineage>
</organism>
<dbReference type="Gene3D" id="3.40.50.300">
    <property type="entry name" value="P-loop containing nucleotide triphosphate hydrolases"/>
    <property type="match status" value="2"/>
</dbReference>
<sequence>MKIHIASPEGLDKSEHDAIRVLEENLPKHWVGYAGILLLDNKRKSLEFDVLIFAEDRILMVELKNWSGKIHMEDEHWIQTTPSGREIKHPSPIDTKRKHAQRIKSMFDQELKKLWGNVFYEIQAMVVLSGSAVVTQKSPKDKGFVVSLDEFKTIGNPHAYRDILPETAAESFFCRNPNKRPFAPEQIKVFEDWKRGGNKVQLRQRNEAGYVITEKTPHLQGPNGFYNEWDAEHERDPEDKGQVRQWDFNKLAHVGTDMSVRAFYGLREDRTQRHIRKQDSQLGKDYLLEPKHYLQEDTLAVDMAEVYQLPPLADRLDEYLDSFKPSVENRTLLLRALLTPLAGMHSMGVYHRDLSARRLWWDKERSAIIVSGLTCAKFPDQGHKSISDMRQELSTSGIILPEDASGATDVLGQAIDVFQIGVLCYQIAYGEKLSLPAKAPPEWVEPSNDPFEGKLHGFIQKCFEINANDRHQDAVEMLKQLSLLLNYQNIETNEDKERVLEQLHDYSNNTIPLSVYQQLGDIDNDMLRQRMSYKSTTADGLNCSVRIFMNARPNKDNHGQSQRLLHFFERCSVASTNVLPIPKLIEFGCGMMGTHIVQEFAEGENLEQWMERSDRPYEQRYDLADAIIRAIHNLHDLELSHGDLKPENILVREIEGKLSILLLDMFDLDLDGLAPSNSDYSPKTDVSATARDRYAVYMIVDELFGGCIHTGAKKIRDELRNALGGENVVPLNLDMLRRTMTVANEPEPADIEPMIIENHGFTSPDGELFEMDSGCYHLSVRKRNDLRLFFYGASHKLTVVMKANGDALTINRIFYGRLGTGEIVNDTRNAKKNGNTAMPVEKPFLLKKGKFGDPNIDLIEFVKTLHVVQHALEIEPAVKELVSASNAGNVPIKNLWKRLVEVERETLPTVTVIKEPKEIDGAVHVLINENIDAFEFGDNDVINVTTDDHDTKFGQLDVHKSGNGILVFTDEGRNNHFRMQNICVGTILTLSNSGNDVSWERRERALTRVLSGDAVMQDLTERFITGPKGEQPPALPMPTNEQIKRYGLDESKNEAFLYLLQNPLSVLMGPPGTGKTTILSAALDYLLNEVGVRWILVVSQSHTAADEVANRVRELNSKREQSEVNFKIPSIVRLGDRGRISQGMLDVHASALQDQTRTAFHRDLEVRMLSLAARLKLPKQFVLDSAALYRSSGRELFEYTRARSELREAKLAITNPDNLKEVEQATLLAAERRVDSLTSSLERRLTAHTDMPAQVLAHSKPLHAVLNIIAERCQVNNPQRVERMAEVIKVAHHWYQRLATDETGYAAFSARTRQLVVGTLVGIGHGGYQLDKSSFDLVVIDEAGRATFSELAIAMQSAKRVLLVGDHKQLTPSYDPDHICKVSRDLSMSMEEVKRTDFERAFNLNDGHMLSKQYRMAPAIGEIISQCFYNGNLQTGREVAPKWMERLPTPWNKTVSWIDTSESKVLETNANKGVANEAEVDLLSSLLEQLIADEEALEQLQVWNEKDSTPAIGVITGYRNQVELLQQRLESASWAVPIRNMVKIDTIDSYQGSENRIIMLSLVRHNSDNKGGFMTDEARVNVALSRAKERLVVVGAGSMWTKANEGAPLARVYDYIRRQQNTSDSEFLIIKSSALETTSSAENKEATHA</sequence>
<comment type="caution">
    <text evidence="3">The sequence shown here is derived from an EMBL/GenBank/DDBJ whole genome shotgun (WGS) entry which is preliminary data.</text>
</comment>
<dbReference type="PANTHER" id="PTHR10887:SF495">
    <property type="entry name" value="HELICASE SENATAXIN ISOFORM X1-RELATED"/>
    <property type="match status" value="1"/>
</dbReference>
<accession>A0ABT5M6J6</accession>